<keyword evidence="3" id="KW-1003">Cell membrane</keyword>
<evidence type="ECO:0000313" key="15">
    <source>
        <dbReference type="EMBL" id="GHO82134.1"/>
    </source>
</evidence>
<evidence type="ECO:0000256" key="9">
    <source>
        <dbReference type="ARBA" id="ARBA00022777"/>
    </source>
</evidence>
<keyword evidence="7" id="KW-0598">Phosphotransferase system</keyword>
<feature type="transmembrane region" description="Helical" evidence="12">
    <location>
        <begin position="462"/>
        <end position="483"/>
    </location>
</feature>
<dbReference type="Gene3D" id="3.40.50.2300">
    <property type="match status" value="2"/>
</dbReference>
<comment type="caution">
    <text evidence="15">The sequence shown here is derived from an EMBL/GenBank/DDBJ whole genome shotgun (WGS) entry which is preliminary data.</text>
</comment>
<dbReference type="NCBIfam" id="NF007783">
    <property type="entry name" value="PRK10474.1"/>
    <property type="match status" value="2"/>
</dbReference>
<dbReference type="InterPro" id="IPR013011">
    <property type="entry name" value="PTS_EIIB_2"/>
</dbReference>
<evidence type="ECO:0000256" key="11">
    <source>
        <dbReference type="ARBA" id="ARBA00023136"/>
    </source>
</evidence>
<dbReference type="PROSITE" id="PS51104">
    <property type="entry name" value="PTS_EIIC_TYPE_2"/>
    <property type="match status" value="1"/>
</dbReference>
<sequence length="604" mass="62001">MAKIVAITSCPTGIAHTFMAAEALQRGAEALGHTLKVETQGSVGAQNQLTAADIQAADVVIIAANAKVDQSRFPEKLIYETTTSKAIRQSQQIIEEALAKQPASAVAPPAPPQEIEHARIVAITSCPTGIAHTFMAAEALERAAETLGHQIKVETQGSVGAQNTLTADEIQKANVVVIAADAKVDQGRFAGKTVYETSTHDALQNGPGVLNKALTLAARGPQTATGAAATASAPSQDYLSQIQDAKSKRSAASAGIYKHLMTGVSYMLPFVVAGGLLIALSFAVGGIDAAKHPGTIGWALNQIGGGTGAFSLIVPILAGYIAYSIADRPGLAPGMIGGVLSTSIGAGFLGGLIAGFLAGYITSYLNKWIDLPKNLAGLKPVLVLPLLSTAIVGLLMVYVIGAPVSFMLVALTNWLRTMQGTNALLLGLLLGGMMAIDMGGPINKSAYTFSVGLLSSNVDAPMAAVMAAGMTPPLGLALATYLFKNRFTVEEQDAGKAAAVLGISFITEGAIPFAARDPFRVIPATMIGSAVAGALSMLFACRLQVPHGGVFVLLIPGAVTNLLPYLIAIVAGTLVTTGVLFFTKRPLASNAAVIKAEAELAQAS</sequence>
<feature type="domain" description="PTS EIIB type-2" evidence="13">
    <location>
        <begin position="4"/>
        <end position="99"/>
    </location>
</feature>
<dbReference type="NCBIfam" id="TIGR01427">
    <property type="entry name" value="PTS_IIC_fructo"/>
    <property type="match status" value="1"/>
</dbReference>
<evidence type="ECO:0000256" key="3">
    <source>
        <dbReference type="ARBA" id="ARBA00022475"/>
    </source>
</evidence>
<evidence type="ECO:0000256" key="1">
    <source>
        <dbReference type="ARBA" id="ARBA00004429"/>
    </source>
</evidence>
<dbReference type="RefSeq" id="WP_201359836.1">
    <property type="nucleotide sequence ID" value="NZ_BNJJ01000001.1"/>
</dbReference>
<dbReference type="SUPFAM" id="SSF52794">
    <property type="entry name" value="PTS system IIB component-like"/>
    <property type="match status" value="2"/>
</dbReference>
<evidence type="ECO:0000256" key="4">
    <source>
        <dbReference type="ARBA" id="ARBA00022553"/>
    </source>
</evidence>
<feature type="transmembrane region" description="Helical" evidence="12">
    <location>
        <begin position="299"/>
        <end position="323"/>
    </location>
</feature>
<keyword evidence="16" id="KW-1185">Reference proteome</keyword>
<evidence type="ECO:0000256" key="6">
    <source>
        <dbReference type="ARBA" id="ARBA00022679"/>
    </source>
</evidence>
<feature type="domain" description="PTS EIIB type-2" evidence="13">
    <location>
        <begin position="120"/>
        <end position="215"/>
    </location>
</feature>
<keyword evidence="4" id="KW-0597">Phosphoprotein</keyword>
<evidence type="ECO:0000256" key="5">
    <source>
        <dbReference type="ARBA" id="ARBA00022597"/>
    </source>
</evidence>
<organism evidence="15 16">
    <name type="scientific">Dictyobacter formicarum</name>
    <dbReference type="NCBI Taxonomy" id="2778368"/>
    <lineage>
        <taxon>Bacteria</taxon>
        <taxon>Bacillati</taxon>
        <taxon>Chloroflexota</taxon>
        <taxon>Ktedonobacteria</taxon>
        <taxon>Ktedonobacterales</taxon>
        <taxon>Dictyobacteraceae</taxon>
        <taxon>Dictyobacter</taxon>
    </lineage>
</organism>
<evidence type="ECO:0000256" key="8">
    <source>
        <dbReference type="ARBA" id="ARBA00022692"/>
    </source>
</evidence>
<dbReference type="InterPro" id="IPR003352">
    <property type="entry name" value="PTS_EIIC"/>
</dbReference>
<keyword evidence="8 12" id="KW-0812">Transmembrane</keyword>
<accession>A0ABQ3V8M2</accession>
<keyword evidence="5" id="KW-0762">Sugar transport</keyword>
<dbReference type="InterPro" id="IPR003353">
    <property type="entry name" value="PTS_IIB_fruc"/>
</dbReference>
<dbReference type="InterPro" id="IPR050864">
    <property type="entry name" value="Bacterial_PTS_Sugar_Transport"/>
</dbReference>
<keyword evidence="6" id="KW-0808">Transferase</keyword>
<dbReference type="InterPro" id="IPR013014">
    <property type="entry name" value="PTS_EIIC_2"/>
</dbReference>
<evidence type="ECO:0000256" key="2">
    <source>
        <dbReference type="ARBA" id="ARBA00022448"/>
    </source>
</evidence>
<evidence type="ECO:0000256" key="12">
    <source>
        <dbReference type="SAM" id="Phobius"/>
    </source>
</evidence>
<evidence type="ECO:0000256" key="7">
    <source>
        <dbReference type="ARBA" id="ARBA00022683"/>
    </source>
</evidence>
<dbReference type="NCBIfam" id="TIGR00829">
    <property type="entry name" value="FRU"/>
    <property type="match status" value="2"/>
</dbReference>
<dbReference type="PROSITE" id="PS51099">
    <property type="entry name" value="PTS_EIIB_TYPE_2"/>
    <property type="match status" value="2"/>
</dbReference>
<feature type="transmembrane region" description="Helical" evidence="12">
    <location>
        <begin position="521"/>
        <end position="541"/>
    </location>
</feature>
<dbReference type="Proteomes" id="UP000635565">
    <property type="component" value="Unassembled WGS sequence"/>
</dbReference>
<keyword evidence="10 12" id="KW-1133">Transmembrane helix</keyword>
<dbReference type="InterPro" id="IPR006327">
    <property type="entry name" value="PTS_IIC_fruc"/>
</dbReference>
<evidence type="ECO:0000259" key="13">
    <source>
        <dbReference type="PROSITE" id="PS51099"/>
    </source>
</evidence>
<feature type="transmembrane region" description="Helical" evidence="12">
    <location>
        <begin position="335"/>
        <end position="361"/>
    </location>
</feature>
<feature type="transmembrane region" description="Helical" evidence="12">
    <location>
        <begin position="381"/>
        <end position="411"/>
    </location>
</feature>
<keyword evidence="11 12" id="KW-0472">Membrane</keyword>
<dbReference type="EMBL" id="BNJJ01000001">
    <property type="protein sequence ID" value="GHO82134.1"/>
    <property type="molecule type" value="Genomic_DNA"/>
</dbReference>
<proteinExistence type="predicted"/>
<dbReference type="PANTHER" id="PTHR30505:SF0">
    <property type="entry name" value="FRUCTOSE-LIKE PTS SYSTEM EIIBC COMPONENT-RELATED"/>
    <property type="match status" value="1"/>
</dbReference>
<dbReference type="Pfam" id="PF02302">
    <property type="entry name" value="PTS_IIB"/>
    <property type="match status" value="2"/>
</dbReference>
<dbReference type="InterPro" id="IPR036095">
    <property type="entry name" value="PTS_EIIB-like_sf"/>
</dbReference>
<evidence type="ECO:0000259" key="14">
    <source>
        <dbReference type="PROSITE" id="PS51104"/>
    </source>
</evidence>
<protein>
    <submittedName>
        <fullName evidence="15">PTS fructose transporter subunit IIBC</fullName>
    </submittedName>
</protein>
<feature type="transmembrane region" description="Helical" evidence="12">
    <location>
        <begin position="266"/>
        <end position="287"/>
    </location>
</feature>
<feature type="domain" description="PTS EIIC type-2" evidence="14">
    <location>
        <begin position="256"/>
        <end position="593"/>
    </location>
</feature>
<dbReference type="InterPro" id="IPR003501">
    <property type="entry name" value="PTS_EIIB_2/3"/>
</dbReference>
<reference evidence="15 16" key="1">
    <citation type="journal article" date="2021" name="Int. J. Syst. Evol. Microbiol.">
        <title>Reticulibacter mediterranei gen. nov., sp. nov., within the new family Reticulibacteraceae fam. nov., and Ktedonospora formicarum gen. nov., sp. nov., Ktedonobacter robiniae sp. nov., Dictyobacter formicarum sp. nov. and Dictyobacter arantiisoli sp. nov., belonging to the class Ktedonobacteria.</title>
        <authorList>
            <person name="Yabe S."/>
            <person name="Zheng Y."/>
            <person name="Wang C.M."/>
            <person name="Sakai Y."/>
            <person name="Abe K."/>
            <person name="Yokota A."/>
            <person name="Donadio S."/>
            <person name="Cavaletti L."/>
            <person name="Monciardini P."/>
        </authorList>
    </citation>
    <scope>NUCLEOTIDE SEQUENCE [LARGE SCALE GENOMIC DNA]</scope>
    <source>
        <strain evidence="15 16">SOSP1-9</strain>
    </source>
</reference>
<feature type="transmembrane region" description="Helical" evidence="12">
    <location>
        <begin position="423"/>
        <end position="442"/>
    </location>
</feature>
<dbReference type="Pfam" id="PF02378">
    <property type="entry name" value="PTS_EIIC"/>
    <property type="match status" value="1"/>
</dbReference>
<keyword evidence="2" id="KW-0813">Transport</keyword>
<evidence type="ECO:0000313" key="16">
    <source>
        <dbReference type="Proteomes" id="UP000635565"/>
    </source>
</evidence>
<gene>
    <name evidence="15" type="ORF">KSZ_01400</name>
</gene>
<evidence type="ECO:0000256" key="10">
    <source>
        <dbReference type="ARBA" id="ARBA00022989"/>
    </source>
</evidence>
<dbReference type="PANTHER" id="PTHR30505">
    <property type="entry name" value="FRUCTOSE-LIKE PERMEASE"/>
    <property type="match status" value="1"/>
</dbReference>
<keyword evidence="9" id="KW-0418">Kinase</keyword>
<feature type="transmembrane region" description="Helical" evidence="12">
    <location>
        <begin position="495"/>
        <end position="515"/>
    </location>
</feature>
<name>A0ABQ3V8M2_9CHLR</name>
<dbReference type="CDD" id="cd05569">
    <property type="entry name" value="PTS_IIB_fructose"/>
    <property type="match status" value="2"/>
</dbReference>
<comment type="subcellular location">
    <subcellularLocation>
        <location evidence="1">Cell inner membrane</location>
        <topology evidence="1">Multi-pass membrane protein</topology>
    </subcellularLocation>
</comment>